<dbReference type="Proteomes" id="UP001139336">
    <property type="component" value="Unassembled WGS sequence"/>
</dbReference>
<comment type="caution">
    <text evidence="3">The sequence shown here is derived from an EMBL/GenBank/DDBJ whole genome shotgun (WGS) entry which is preliminary data.</text>
</comment>
<dbReference type="Pfam" id="PF02113">
    <property type="entry name" value="Peptidase_S13"/>
    <property type="match status" value="2"/>
</dbReference>
<name>A0A9X1QSZ7_9CORY</name>
<gene>
    <name evidence="3" type="primary">dacB</name>
    <name evidence="3" type="ORF">L1O03_08505</name>
</gene>
<reference evidence="3" key="1">
    <citation type="submission" date="2022-01" db="EMBL/GenBank/DDBJ databases">
        <title>Corynebacterium sp. nov isolated from isolated from the feces of the greater white-fronted geese (Anser albifrons) at Poyang Lake, PR China.</title>
        <authorList>
            <person name="Liu Q."/>
        </authorList>
    </citation>
    <scope>NUCLEOTIDE SEQUENCE</scope>
    <source>
        <strain evidence="3">JCM 32435</strain>
    </source>
</reference>
<evidence type="ECO:0000256" key="1">
    <source>
        <dbReference type="ARBA" id="ARBA00006096"/>
    </source>
</evidence>
<keyword evidence="3" id="KW-0121">Carboxypeptidase</keyword>
<keyword evidence="4" id="KW-1185">Reference proteome</keyword>
<dbReference type="SUPFAM" id="SSF56601">
    <property type="entry name" value="beta-lactamase/transpeptidase-like"/>
    <property type="match status" value="1"/>
</dbReference>
<evidence type="ECO:0000313" key="4">
    <source>
        <dbReference type="Proteomes" id="UP001139336"/>
    </source>
</evidence>
<dbReference type="RefSeq" id="WP_236119353.1">
    <property type="nucleotide sequence ID" value="NZ_JAKGSI010000004.1"/>
</dbReference>
<organism evidence="3 4">
    <name type="scientific">Corynebacterium uropygiale</name>
    <dbReference type="NCBI Taxonomy" id="1775911"/>
    <lineage>
        <taxon>Bacteria</taxon>
        <taxon>Bacillati</taxon>
        <taxon>Actinomycetota</taxon>
        <taxon>Actinomycetes</taxon>
        <taxon>Mycobacteriales</taxon>
        <taxon>Corynebacteriaceae</taxon>
        <taxon>Corynebacterium</taxon>
    </lineage>
</organism>
<proteinExistence type="inferred from homology"/>
<dbReference type="PANTHER" id="PTHR30023:SF0">
    <property type="entry name" value="PENICILLIN-SENSITIVE CARBOXYPEPTIDASE A"/>
    <property type="match status" value="1"/>
</dbReference>
<comment type="similarity">
    <text evidence="1">Belongs to the peptidase S13 family.</text>
</comment>
<dbReference type="GO" id="GO:0006508">
    <property type="term" value="P:proteolysis"/>
    <property type="evidence" value="ECO:0007669"/>
    <property type="project" value="InterPro"/>
</dbReference>
<dbReference type="NCBIfam" id="TIGR00666">
    <property type="entry name" value="PBP4"/>
    <property type="match status" value="1"/>
</dbReference>
<protein>
    <submittedName>
        <fullName evidence="3">D-alanyl-D-alanine carboxypeptidase/D-alanyl-D-alanine-endopeptidase</fullName>
        <ecNumber evidence="3">3.4.16.4</ecNumber>
    </submittedName>
</protein>
<accession>A0A9X1QSZ7</accession>
<dbReference type="PANTHER" id="PTHR30023">
    <property type="entry name" value="D-ALANYL-D-ALANINE CARBOXYPEPTIDASE"/>
    <property type="match status" value="1"/>
</dbReference>
<dbReference type="EMBL" id="JAKGSI010000004">
    <property type="protein sequence ID" value="MCF4007213.1"/>
    <property type="molecule type" value="Genomic_DNA"/>
</dbReference>
<evidence type="ECO:0000256" key="2">
    <source>
        <dbReference type="ARBA" id="ARBA00022801"/>
    </source>
</evidence>
<dbReference type="GO" id="GO:0009002">
    <property type="term" value="F:serine-type D-Ala-D-Ala carboxypeptidase activity"/>
    <property type="evidence" value="ECO:0007669"/>
    <property type="project" value="UniProtKB-EC"/>
</dbReference>
<dbReference type="InterPro" id="IPR000667">
    <property type="entry name" value="Peptidase_S13"/>
</dbReference>
<keyword evidence="3" id="KW-0645">Protease</keyword>
<sequence length="441" mass="45120">MSKSRMWWASIAGAAVVVIGVISAGTYVQVQYSGLQYGEPYRLPAGSGQQLVVPAAAPGSEATSDPDLPEALDALAAQHAGALARFGGHVTDVSTGETVWDHSADQALRPASSTKVLTAAAAILSLGPDDRIETQVVAGAEPGTVVIRAAGDVGLTKESIADLAEQLGGSGQEIDRVLVDTSAWLGETLLPGWDAADIDAGFIAPMEPAMLYGARLGATTGDVPRSHTPAKDVAAALAQAVGASSSGTARADDAPADAQVLARTSSDTLVQRLHTMMLHSDNIMAEAIGREIATSRGKAPTAEGATAATLEILSQHGFDTSGVSIHDNSGLSPENRITPKLLDAIIARAATERELRDLLGALPVAGGEGTLQNRYVKAAGRGFVRAKTGTLTETSALVGTVTGENNHIYTFAFMSNGAEITGQRAGVDALASALREAGAED</sequence>
<evidence type="ECO:0000313" key="3">
    <source>
        <dbReference type="EMBL" id="MCF4007213.1"/>
    </source>
</evidence>
<keyword evidence="2 3" id="KW-0378">Hydrolase</keyword>
<dbReference type="InterPro" id="IPR012338">
    <property type="entry name" value="Beta-lactam/transpept-like"/>
</dbReference>
<dbReference type="EC" id="3.4.16.4" evidence="3"/>
<dbReference type="GO" id="GO:0000270">
    <property type="term" value="P:peptidoglycan metabolic process"/>
    <property type="evidence" value="ECO:0007669"/>
    <property type="project" value="TreeGrafter"/>
</dbReference>
<dbReference type="PRINTS" id="PR00922">
    <property type="entry name" value="DADACBPTASE3"/>
</dbReference>
<dbReference type="Gene3D" id="3.40.710.10">
    <property type="entry name" value="DD-peptidase/beta-lactamase superfamily"/>
    <property type="match status" value="2"/>
</dbReference>
<dbReference type="AlphaFoldDB" id="A0A9X1QSZ7"/>